<accession>A0A3N0E774</accession>
<feature type="region of interest" description="Disordered" evidence="1">
    <location>
        <begin position="80"/>
        <end position="102"/>
    </location>
</feature>
<feature type="compositionally biased region" description="Polar residues" evidence="1">
    <location>
        <begin position="80"/>
        <end position="91"/>
    </location>
</feature>
<evidence type="ECO:0000313" key="3">
    <source>
        <dbReference type="Proteomes" id="UP000267469"/>
    </source>
</evidence>
<dbReference type="OrthoDB" id="1110966at2"/>
<evidence type="ECO:0000256" key="1">
    <source>
        <dbReference type="SAM" id="MobiDB-lite"/>
    </source>
</evidence>
<dbReference type="AlphaFoldDB" id="A0A3N0E774"/>
<gene>
    <name evidence="2" type="ORF">ED312_14530</name>
</gene>
<sequence>MASKSKNILSSRGDSNILLEELDEDDEIIADPSFAAVLNEDRAIYVGDSLHVFTSRGAYSCTIEDEQYLFDYLNGLENGDTNTKQSNTSSKVPPEPQDMNCPNGTQVISEIIDGRMTHRYVCRQSTFTPPTNTGSNIPSKLPHEIKQGLGFCAIEGESLWQKVFGEAETCHDYFDSRRRVKVKFWNQNYFVYSSIGVMVKYQKKYTLGWQKSDAVDYTELGINYAEYTFPMNMTGYNALKEQGVIAKYKGVTYKADGTIVRDYKPKTSGWPFMNEAYLPDGLELYLFDNKFQGIKGKELNKQVGELIKKGIPDVLKATGLMKDLKEGKVNITATAYDPTKERIKFMQIGKVKQSSGGKIRHTFDKNAIFTFVFGDGGLEKFDFGAEKYKDVRIDFYGVARRDGRIYKGKQMGFREEK</sequence>
<organism evidence="2 3">
    <name type="scientific">Sinomicrobium pectinilyticum</name>
    <dbReference type="NCBI Taxonomy" id="1084421"/>
    <lineage>
        <taxon>Bacteria</taxon>
        <taxon>Pseudomonadati</taxon>
        <taxon>Bacteroidota</taxon>
        <taxon>Flavobacteriia</taxon>
        <taxon>Flavobacteriales</taxon>
        <taxon>Flavobacteriaceae</taxon>
        <taxon>Sinomicrobium</taxon>
    </lineage>
</organism>
<comment type="caution">
    <text evidence="2">The sequence shown here is derived from an EMBL/GenBank/DDBJ whole genome shotgun (WGS) entry which is preliminary data.</text>
</comment>
<name>A0A3N0E774_SINP1</name>
<dbReference type="RefSeq" id="WP_123216748.1">
    <property type="nucleotide sequence ID" value="NZ_RJTM01000102.1"/>
</dbReference>
<dbReference type="EMBL" id="RJTM01000102">
    <property type="protein sequence ID" value="RNL83698.1"/>
    <property type="molecule type" value="Genomic_DNA"/>
</dbReference>
<keyword evidence="3" id="KW-1185">Reference proteome</keyword>
<reference evidence="2 3" key="1">
    <citation type="submission" date="2018-10" db="EMBL/GenBank/DDBJ databases">
        <title>Sinomicrobium pectinilyticum sp. nov., a pectinase-producing bacterium isolated from alkaline and saline soil, and emended description of the genus Sinomicrobium.</title>
        <authorList>
            <person name="Cheng B."/>
            <person name="Li C."/>
            <person name="Lai Q."/>
            <person name="Du M."/>
            <person name="Shao Z."/>
            <person name="Xu P."/>
            <person name="Yang C."/>
        </authorList>
    </citation>
    <scope>NUCLEOTIDE SEQUENCE [LARGE SCALE GENOMIC DNA]</scope>
    <source>
        <strain evidence="2 3">5DNS001</strain>
    </source>
</reference>
<dbReference type="Proteomes" id="UP000267469">
    <property type="component" value="Unassembled WGS sequence"/>
</dbReference>
<proteinExistence type="predicted"/>
<protein>
    <submittedName>
        <fullName evidence="2">Uncharacterized protein</fullName>
    </submittedName>
</protein>
<evidence type="ECO:0000313" key="2">
    <source>
        <dbReference type="EMBL" id="RNL83698.1"/>
    </source>
</evidence>